<dbReference type="NCBIfam" id="NF033459">
    <property type="entry name" value="DksA_like"/>
    <property type="match status" value="1"/>
</dbReference>
<dbReference type="Pfam" id="PF01258">
    <property type="entry name" value="zf-dskA_traR"/>
    <property type="match status" value="1"/>
</dbReference>
<dbReference type="STRING" id="1813019.A2J15_03345"/>
<dbReference type="SUPFAM" id="SSF57716">
    <property type="entry name" value="Glucocorticoid receptor-like (DNA-binding domain)"/>
    <property type="match status" value="1"/>
</dbReference>
<dbReference type="PROSITE" id="PS01102">
    <property type="entry name" value="ZF_DKSA_1"/>
    <property type="match status" value="1"/>
</dbReference>
<organism evidence="1 2">
    <name type="scientific">Campylobacter hepaticus</name>
    <dbReference type="NCBI Taxonomy" id="1813019"/>
    <lineage>
        <taxon>Bacteria</taxon>
        <taxon>Pseudomonadati</taxon>
        <taxon>Campylobacterota</taxon>
        <taxon>Epsilonproteobacteria</taxon>
        <taxon>Campylobacterales</taxon>
        <taxon>Campylobacteraceae</taxon>
        <taxon>Campylobacter</taxon>
    </lineage>
</organism>
<sequence length="120" mass="13779">MTKNEIQNFKIILEERQKTIIENLHSNSKEIEALHNSVPSDSVDFSVIETGSQIDFTISTNLKEELLEIKNSLEKIKNGTYGICESCDDEIDTKRLKVKPHARYCITCRQIAEQGKKHEN</sequence>
<accession>A0A424Z1F6</accession>
<dbReference type="Proteomes" id="UP000286095">
    <property type="component" value="Unassembled WGS sequence"/>
</dbReference>
<dbReference type="InterPro" id="IPR020458">
    <property type="entry name" value="Znf_DskA_TraR_CS"/>
</dbReference>
<dbReference type="SUPFAM" id="SSF109635">
    <property type="entry name" value="DnaK suppressor protein DksA, alpha-hairpin domain"/>
    <property type="match status" value="1"/>
</dbReference>
<proteinExistence type="predicted"/>
<dbReference type="EMBL" id="QURW01000007">
    <property type="protein sequence ID" value="RQD87817.1"/>
    <property type="molecule type" value="Genomic_DNA"/>
</dbReference>
<dbReference type="PROSITE" id="PS51128">
    <property type="entry name" value="ZF_DKSA_2"/>
    <property type="match status" value="1"/>
</dbReference>
<dbReference type="Gene3D" id="1.20.120.910">
    <property type="entry name" value="DksA, coiled-coil domain"/>
    <property type="match status" value="1"/>
</dbReference>
<gene>
    <name evidence="1" type="primary">dksA</name>
    <name evidence="1" type="ORF">DZD40_03690</name>
</gene>
<dbReference type="PANTHER" id="PTHR33823">
    <property type="entry name" value="RNA POLYMERASE-BINDING TRANSCRIPTION FACTOR DKSA-RELATED"/>
    <property type="match status" value="1"/>
</dbReference>
<dbReference type="RefSeq" id="WP_124134207.1">
    <property type="nucleotide sequence ID" value="NZ_JAPPUZ010000006.1"/>
</dbReference>
<dbReference type="GO" id="GO:0008270">
    <property type="term" value="F:zinc ion binding"/>
    <property type="evidence" value="ECO:0007669"/>
    <property type="project" value="InterPro"/>
</dbReference>
<comment type="caution">
    <text evidence="1">The sequence shown here is derived from an EMBL/GenBank/DDBJ whole genome shotgun (WGS) entry which is preliminary data.</text>
</comment>
<dbReference type="PANTHER" id="PTHR33823:SF4">
    <property type="entry name" value="GENERAL STRESS PROTEIN 16O"/>
    <property type="match status" value="1"/>
</dbReference>
<name>A0A424Z1F6_9BACT</name>
<evidence type="ECO:0000313" key="1">
    <source>
        <dbReference type="EMBL" id="RQD87817.1"/>
    </source>
</evidence>
<protein>
    <submittedName>
        <fullName evidence="1">RNA polymerase-binding protein DksA</fullName>
    </submittedName>
</protein>
<evidence type="ECO:0000313" key="2">
    <source>
        <dbReference type="Proteomes" id="UP000286095"/>
    </source>
</evidence>
<dbReference type="InterPro" id="IPR037187">
    <property type="entry name" value="DnaK_N"/>
</dbReference>
<dbReference type="InterPro" id="IPR000962">
    <property type="entry name" value="Znf_DskA_TraR"/>
</dbReference>
<reference evidence="1 2" key="1">
    <citation type="submission" date="2018-08" db="EMBL/GenBank/DDBJ databases">
        <title>Survival mechanisms of Campylobacter hepaticus identified by genomic analysis and comparative transcriptomic analysis of in vivo and in vitro derived bacteria.</title>
        <authorList>
            <person name="Van T.T.H."/>
            <person name="Moore R.J."/>
        </authorList>
    </citation>
    <scope>NUCLEOTIDE SEQUENCE [LARGE SCALE GENOMIC DNA]</scope>
    <source>
        <strain evidence="1 2">54L</strain>
    </source>
</reference>
<dbReference type="AlphaFoldDB" id="A0A424Z1F6"/>